<evidence type="ECO:0008006" key="3">
    <source>
        <dbReference type="Google" id="ProtNLM"/>
    </source>
</evidence>
<comment type="caution">
    <text evidence="1">The sequence shown here is derived from an EMBL/GenBank/DDBJ whole genome shotgun (WGS) entry which is preliminary data.</text>
</comment>
<protein>
    <recommendedName>
        <fullName evidence="3">Protein SirB1 N-terminal domain-containing protein</fullName>
    </recommendedName>
</protein>
<accession>A0A1V9EFH2</accession>
<gene>
    <name evidence="1" type="ORF">A4H97_10965</name>
</gene>
<evidence type="ECO:0000313" key="1">
    <source>
        <dbReference type="EMBL" id="OQP44870.1"/>
    </source>
</evidence>
<reference evidence="2" key="1">
    <citation type="submission" date="2016-04" db="EMBL/GenBank/DDBJ databases">
        <authorList>
            <person name="Chen L."/>
            <person name="Zhuang W."/>
            <person name="Wang G."/>
        </authorList>
    </citation>
    <scope>NUCLEOTIDE SEQUENCE [LARGE SCALE GENOMIC DNA]</scope>
    <source>
        <strain evidence="2">17621</strain>
    </source>
</reference>
<dbReference type="EMBL" id="LVXG01000034">
    <property type="protein sequence ID" value="OQP44870.1"/>
    <property type="molecule type" value="Genomic_DNA"/>
</dbReference>
<keyword evidence="2" id="KW-1185">Reference proteome</keyword>
<name>A0A1V9EFH2_9BACT</name>
<evidence type="ECO:0000313" key="2">
    <source>
        <dbReference type="Proteomes" id="UP000192610"/>
    </source>
</evidence>
<dbReference type="AlphaFoldDB" id="A0A1V9EFH2"/>
<dbReference type="OrthoDB" id="1041391at2"/>
<dbReference type="RefSeq" id="WP_081202923.1">
    <property type="nucleotide sequence ID" value="NZ_FOCZ01000016.1"/>
</dbReference>
<organism evidence="1 2">
    <name type="scientific">Niastella yeongjuensis</name>
    <dbReference type="NCBI Taxonomy" id="354355"/>
    <lineage>
        <taxon>Bacteria</taxon>
        <taxon>Pseudomonadati</taxon>
        <taxon>Bacteroidota</taxon>
        <taxon>Chitinophagia</taxon>
        <taxon>Chitinophagales</taxon>
        <taxon>Chitinophagaceae</taxon>
        <taxon>Niastella</taxon>
    </lineage>
</organism>
<dbReference type="Proteomes" id="UP000192610">
    <property type="component" value="Unassembled WGS sequence"/>
</dbReference>
<sequence length="357" mass="41464">MIKQSLFRLLLGCLFFSTYGFIYGQNVSEADSNLKFNIYSQVFDSLKTIIENDGSFSRSVFLVENAYHNYNLPYSDFQKAINDLSKFITQGTFISRGYNYSDILNYIKNYSIFSKLFDTTLHVKNNSLEKDGHIAHYSYSHIDPMGKKEWSNMFVINLLATRKGNCHSLAYLYKIIADKVDAKCWFALVPNHIYIRCYSQKVGWYNIELTSGTFPTDAWIATSTYVSMDAIRSGIYMDTLSNQQSISLCVLDLAKGYEFQTHNYYDGFILKCCDMALKYHPINPMALLLKAETLKKVYFKEVENKKPDSTITYLEMENAYITLAKLHYRELPEKAYLMWLNSLRKQNNKYPSKQSSN</sequence>
<dbReference type="STRING" id="354355.SAMN05660816_05905"/>
<proteinExistence type="predicted"/>